<evidence type="ECO:0000256" key="1">
    <source>
        <dbReference type="SAM" id="MobiDB-lite"/>
    </source>
</evidence>
<dbReference type="STRING" id="93625.A0A409VN72"/>
<dbReference type="InParanoid" id="A0A409VN72"/>
<feature type="compositionally biased region" description="Polar residues" evidence="1">
    <location>
        <begin position="381"/>
        <end position="397"/>
    </location>
</feature>
<evidence type="ECO:0000313" key="3">
    <source>
        <dbReference type="Proteomes" id="UP000283269"/>
    </source>
</evidence>
<feature type="compositionally biased region" description="Low complexity" evidence="1">
    <location>
        <begin position="602"/>
        <end position="612"/>
    </location>
</feature>
<reference evidence="2 3" key="1">
    <citation type="journal article" date="2018" name="Evol. Lett.">
        <title>Horizontal gene cluster transfer increased hallucinogenic mushroom diversity.</title>
        <authorList>
            <person name="Reynolds H.T."/>
            <person name="Vijayakumar V."/>
            <person name="Gluck-Thaler E."/>
            <person name="Korotkin H.B."/>
            <person name="Matheny P.B."/>
            <person name="Slot J.C."/>
        </authorList>
    </citation>
    <scope>NUCLEOTIDE SEQUENCE [LARGE SCALE GENOMIC DNA]</scope>
    <source>
        <strain evidence="2 3">2631</strain>
    </source>
</reference>
<feature type="region of interest" description="Disordered" evidence="1">
    <location>
        <begin position="17"/>
        <end position="63"/>
    </location>
</feature>
<name>A0A409VN72_PSICY</name>
<gene>
    <name evidence="2" type="ORF">CVT25_009331</name>
</gene>
<protein>
    <submittedName>
        <fullName evidence="2">Uncharacterized protein</fullName>
    </submittedName>
</protein>
<feature type="compositionally biased region" description="Pro residues" evidence="1">
    <location>
        <begin position="53"/>
        <end position="63"/>
    </location>
</feature>
<feature type="region of interest" description="Disordered" evidence="1">
    <location>
        <begin position="547"/>
        <end position="618"/>
    </location>
</feature>
<dbReference type="EMBL" id="NHYD01003970">
    <property type="protein sequence ID" value="PPQ67725.1"/>
    <property type="molecule type" value="Genomic_DNA"/>
</dbReference>
<sequence>MAEHFDYQVNNRTPSIARLPETLPGSFPRTNRYSHHSVAPSTRTWVTSTQQYPPGPPTPQPINVPSPVQTLRPLPTPRAQAPLHVVNNPEPLNLDNDQGQGLIGDQPRLFAQQPSTFDPSFGALRPRKKKSFVGGFVKRIRRLPKSVFGYGAGAEMSDKSNSRPGATSDTATSVTGMSTGNTLPLYTSNPPTPVVAGPKPPGLNGYHRPHMVMSEPTIPESPLPSVVRLEDHKRPNPSFRVSPPSGEIQPEHNGQLFAADGDPYFEHSVSDGLPSNLANRTTVMLYNDQETQYYGRNSHAPTPTPPVVARQLSSQGLSYVSSEPLAPVRPTSFHSTHPHVPPPIEIPQATLTSAPGPRVSYASQAPTPRATPPSLIPGAVHSSSSAPHKPQLSQAQATDPPPTSQHVDPVGVPSSEPIQSPVSVHPNPGADYLKMTLSPEPTSHATVTSGTSYYDPSFSSYLNPVEKFFKTLYNMPWVSHNRVTVDYVPGEGLGRMKKRKFRPATSWYQSILSRSRRSSASLDLLSSGTGSQASPRHSLGMGVALALGSPLSGSRRSKTVSDKHRNTHNKSRHQSSSRRHDHRHHRHHYTNSSSDKRRRHTGTTMDSTDTGGNPKMQADIKPASSPLIPSMYPFQYPPYPYPAFSTFPMPLPFPASAPGVLSGHDPNQPPQMVLRPGERPAVPRGPRGEQQQPMLYAPAGYALNSYQSMMAPPQVYVLSSPTQMNASAPPKLAPSSNNNTSAGAGASSATLQQTLPAQGQQQSVNHSGLMFMQTIPGAFS</sequence>
<feature type="region of interest" description="Disordered" evidence="1">
    <location>
        <begin position="154"/>
        <end position="191"/>
    </location>
</feature>
<dbReference type="Proteomes" id="UP000283269">
    <property type="component" value="Unassembled WGS sequence"/>
</dbReference>
<proteinExistence type="predicted"/>
<keyword evidence="3" id="KW-1185">Reference proteome</keyword>
<feature type="compositionally biased region" description="Low complexity" evidence="1">
    <location>
        <begin position="735"/>
        <end position="749"/>
    </location>
</feature>
<feature type="region of interest" description="Disordered" evidence="1">
    <location>
        <begin position="233"/>
        <end position="254"/>
    </location>
</feature>
<feature type="region of interest" description="Disordered" evidence="1">
    <location>
        <begin position="322"/>
        <end position="427"/>
    </location>
</feature>
<dbReference type="OrthoDB" id="3058472at2759"/>
<feature type="compositionally biased region" description="Polar residues" evidence="1">
    <location>
        <begin position="162"/>
        <end position="189"/>
    </location>
</feature>
<feature type="compositionally biased region" description="Basic residues" evidence="1">
    <location>
        <begin position="565"/>
        <end position="589"/>
    </location>
</feature>
<accession>A0A409VN72</accession>
<dbReference type="AlphaFoldDB" id="A0A409VN72"/>
<feature type="region of interest" description="Disordered" evidence="1">
    <location>
        <begin position="723"/>
        <end position="749"/>
    </location>
</feature>
<organism evidence="2 3">
    <name type="scientific">Psilocybe cyanescens</name>
    <dbReference type="NCBI Taxonomy" id="93625"/>
    <lineage>
        <taxon>Eukaryota</taxon>
        <taxon>Fungi</taxon>
        <taxon>Dikarya</taxon>
        <taxon>Basidiomycota</taxon>
        <taxon>Agaricomycotina</taxon>
        <taxon>Agaricomycetes</taxon>
        <taxon>Agaricomycetidae</taxon>
        <taxon>Agaricales</taxon>
        <taxon>Agaricineae</taxon>
        <taxon>Strophariaceae</taxon>
        <taxon>Psilocybe</taxon>
    </lineage>
</organism>
<evidence type="ECO:0000313" key="2">
    <source>
        <dbReference type="EMBL" id="PPQ67725.1"/>
    </source>
</evidence>
<comment type="caution">
    <text evidence="2">The sequence shown here is derived from an EMBL/GenBank/DDBJ whole genome shotgun (WGS) entry which is preliminary data.</text>
</comment>